<dbReference type="CDD" id="cd00761">
    <property type="entry name" value="Glyco_tranf_GTA_type"/>
    <property type="match status" value="1"/>
</dbReference>
<evidence type="ECO:0000313" key="3">
    <source>
        <dbReference type="Proteomes" id="UP000487649"/>
    </source>
</evidence>
<proteinExistence type="predicted"/>
<evidence type="ECO:0000259" key="1">
    <source>
        <dbReference type="Pfam" id="PF00535"/>
    </source>
</evidence>
<name>A0A9X4XHJ3_9FIRM</name>
<accession>A0A9X4XHJ3</accession>
<dbReference type="EMBL" id="WMQE01000047">
    <property type="protein sequence ID" value="MTK22637.1"/>
    <property type="molecule type" value="Genomic_DNA"/>
</dbReference>
<reference evidence="2 3" key="1">
    <citation type="journal article" date="2019" name="Nat. Med.">
        <title>A library of human gut bacterial isolates paired with longitudinal multiomics data enables mechanistic microbiome research.</title>
        <authorList>
            <person name="Poyet M."/>
            <person name="Groussin M."/>
            <person name="Gibbons S.M."/>
            <person name="Avila-Pacheco J."/>
            <person name="Jiang X."/>
            <person name="Kearney S.M."/>
            <person name="Perrotta A.R."/>
            <person name="Berdy B."/>
            <person name="Zhao S."/>
            <person name="Lieberman T.D."/>
            <person name="Swanson P.K."/>
            <person name="Smith M."/>
            <person name="Roesemann S."/>
            <person name="Alexander J.E."/>
            <person name="Rich S.A."/>
            <person name="Livny J."/>
            <person name="Vlamakis H."/>
            <person name="Clish C."/>
            <person name="Bullock K."/>
            <person name="Deik A."/>
            <person name="Scott J."/>
            <person name="Pierce K.A."/>
            <person name="Xavier R.J."/>
            <person name="Alm E.J."/>
        </authorList>
    </citation>
    <scope>NUCLEOTIDE SEQUENCE [LARGE SCALE GENOMIC DNA]</scope>
    <source>
        <strain evidence="2 3">BIOML-A198</strain>
    </source>
</reference>
<dbReference type="Proteomes" id="UP000487649">
    <property type="component" value="Unassembled WGS sequence"/>
</dbReference>
<dbReference type="Pfam" id="PF00535">
    <property type="entry name" value="Glycos_transf_2"/>
    <property type="match status" value="1"/>
</dbReference>
<comment type="caution">
    <text evidence="2">The sequence shown here is derived from an EMBL/GenBank/DDBJ whole genome shotgun (WGS) entry which is preliminary data.</text>
</comment>
<gene>
    <name evidence="2" type="ORF">GMA92_14605</name>
</gene>
<organism evidence="2 3">
    <name type="scientific">Turicibacter sanguinis</name>
    <dbReference type="NCBI Taxonomy" id="154288"/>
    <lineage>
        <taxon>Bacteria</taxon>
        <taxon>Bacillati</taxon>
        <taxon>Bacillota</taxon>
        <taxon>Erysipelotrichia</taxon>
        <taxon>Erysipelotrichales</taxon>
        <taxon>Turicibacteraceae</taxon>
        <taxon>Turicibacter</taxon>
    </lineage>
</organism>
<dbReference type="InterPro" id="IPR029044">
    <property type="entry name" value="Nucleotide-diphossugar_trans"/>
</dbReference>
<dbReference type="AlphaFoldDB" id="A0A9X4XHJ3"/>
<dbReference type="SUPFAM" id="SSF53448">
    <property type="entry name" value="Nucleotide-diphospho-sugar transferases"/>
    <property type="match status" value="1"/>
</dbReference>
<feature type="domain" description="Glycosyltransferase 2-like" evidence="1">
    <location>
        <begin position="37"/>
        <end position="141"/>
    </location>
</feature>
<protein>
    <submittedName>
        <fullName evidence="2">Glycosyltransferase</fullName>
    </submittedName>
</protein>
<dbReference type="RefSeq" id="WP_155223102.1">
    <property type="nucleotide sequence ID" value="NZ_JAMQUY010000005.1"/>
</dbReference>
<dbReference type="InterPro" id="IPR001173">
    <property type="entry name" value="Glyco_trans_2-like"/>
</dbReference>
<evidence type="ECO:0000313" key="2">
    <source>
        <dbReference type="EMBL" id="MTK22637.1"/>
    </source>
</evidence>
<sequence>MKLEVLLSCMNQDDLTMVELQKIKSNVLIINQTNKNSYLEELSDDQTIRMISTNSIGLSKSRNLALAHATGDIGILCDDDVIYYNDYEKIILNAFSEIEDADIIIFNIDPINFDGKVKKITQLRKLPKNKYHSSVRIAFKLEALQRNQLWFNTDFGAGSKYSSGEESILLRQAQKRGLKIYEYPATIAQVDFSDSTWREGYNKKYYYDKGAFTAAAYPKIKYIYFIYYVISLHKEKELSNFQKIKWLLRGIKGYKLNLNYASFIKYQ</sequence>
<dbReference type="Gene3D" id="3.90.550.10">
    <property type="entry name" value="Spore Coat Polysaccharide Biosynthesis Protein SpsA, Chain A"/>
    <property type="match status" value="1"/>
</dbReference>